<comment type="caution">
    <text evidence="2">The sequence shown here is derived from an EMBL/GenBank/DDBJ whole genome shotgun (WGS) entry which is preliminary data.</text>
</comment>
<dbReference type="Proteomes" id="UP001500466">
    <property type="component" value="Unassembled WGS sequence"/>
</dbReference>
<reference evidence="3" key="1">
    <citation type="journal article" date="2019" name="Int. J. Syst. Evol. Microbiol.">
        <title>The Global Catalogue of Microorganisms (GCM) 10K type strain sequencing project: providing services to taxonomists for standard genome sequencing and annotation.</title>
        <authorList>
            <consortium name="The Broad Institute Genomics Platform"/>
            <consortium name="The Broad Institute Genome Sequencing Center for Infectious Disease"/>
            <person name="Wu L."/>
            <person name="Ma J."/>
        </authorList>
    </citation>
    <scope>NUCLEOTIDE SEQUENCE [LARGE SCALE GENOMIC DNA]</scope>
    <source>
        <strain evidence="3">JCM 17986</strain>
    </source>
</reference>
<name>A0ABP9HV67_9ACTN</name>
<evidence type="ECO:0000313" key="3">
    <source>
        <dbReference type="Proteomes" id="UP001500466"/>
    </source>
</evidence>
<protein>
    <submittedName>
        <fullName evidence="2">Uncharacterized protein</fullName>
    </submittedName>
</protein>
<dbReference type="EMBL" id="BAABHS010000021">
    <property type="protein sequence ID" value="GAA4979182.1"/>
    <property type="molecule type" value="Genomic_DNA"/>
</dbReference>
<gene>
    <name evidence="2" type="ORF">GCM10023205_54550</name>
</gene>
<evidence type="ECO:0000256" key="1">
    <source>
        <dbReference type="SAM" id="MobiDB-lite"/>
    </source>
</evidence>
<feature type="region of interest" description="Disordered" evidence="1">
    <location>
        <begin position="24"/>
        <end position="138"/>
    </location>
</feature>
<accession>A0ABP9HV67</accession>
<keyword evidence="3" id="KW-1185">Reference proteome</keyword>
<proteinExistence type="predicted"/>
<sequence length="138" mass="13995">MIPPPHVLYRGSTAFSTNNVRHPAAAAANAAEAPEGPAPITTTSHPPSPRAGSTDAGRGVVVMGQKPSGAGVGIESWHGSHAWGGGMSAAGQCEQKRAAKLPLHGKPQSIGPSGRWKGQATAAHPECGLHSTQDSQEN</sequence>
<organism evidence="2 3">
    <name type="scientific">Yinghuangia aomiensis</name>
    <dbReference type="NCBI Taxonomy" id="676205"/>
    <lineage>
        <taxon>Bacteria</taxon>
        <taxon>Bacillati</taxon>
        <taxon>Actinomycetota</taxon>
        <taxon>Actinomycetes</taxon>
        <taxon>Kitasatosporales</taxon>
        <taxon>Streptomycetaceae</taxon>
        <taxon>Yinghuangia</taxon>
    </lineage>
</organism>
<evidence type="ECO:0000313" key="2">
    <source>
        <dbReference type="EMBL" id="GAA4979182.1"/>
    </source>
</evidence>
<feature type="compositionally biased region" description="Low complexity" evidence="1">
    <location>
        <begin position="24"/>
        <end position="39"/>
    </location>
</feature>